<proteinExistence type="predicted"/>
<gene>
    <name evidence="1" type="ORF">LCGC14_3128930</name>
</gene>
<organism evidence="1">
    <name type="scientific">marine sediment metagenome</name>
    <dbReference type="NCBI Taxonomy" id="412755"/>
    <lineage>
        <taxon>unclassified sequences</taxon>
        <taxon>metagenomes</taxon>
        <taxon>ecological metagenomes</taxon>
    </lineage>
</organism>
<evidence type="ECO:0000313" key="1">
    <source>
        <dbReference type="EMBL" id="KKK50046.1"/>
    </source>
</evidence>
<dbReference type="AlphaFoldDB" id="A0A0F8YPP7"/>
<reference evidence="1" key="1">
    <citation type="journal article" date="2015" name="Nature">
        <title>Complex archaea that bridge the gap between prokaryotes and eukaryotes.</title>
        <authorList>
            <person name="Spang A."/>
            <person name="Saw J.H."/>
            <person name="Jorgensen S.L."/>
            <person name="Zaremba-Niedzwiedzka K."/>
            <person name="Martijn J."/>
            <person name="Lind A.E."/>
            <person name="van Eijk R."/>
            <person name="Schleper C."/>
            <person name="Guy L."/>
            <person name="Ettema T.J."/>
        </authorList>
    </citation>
    <scope>NUCLEOTIDE SEQUENCE</scope>
</reference>
<feature type="non-terminal residue" evidence="1">
    <location>
        <position position="37"/>
    </location>
</feature>
<sequence length="37" mass="4197">MKLFTTLVIILALVTSPALAQVEFKDGRVWIHGERQD</sequence>
<comment type="caution">
    <text evidence="1">The sequence shown here is derived from an EMBL/GenBank/DDBJ whole genome shotgun (WGS) entry which is preliminary data.</text>
</comment>
<protein>
    <submittedName>
        <fullName evidence="1">Uncharacterized protein</fullName>
    </submittedName>
</protein>
<accession>A0A0F8YPP7</accession>
<name>A0A0F8YPP7_9ZZZZ</name>
<dbReference type="EMBL" id="LAZR01068220">
    <property type="protein sequence ID" value="KKK50046.1"/>
    <property type="molecule type" value="Genomic_DNA"/>
</dbReference>